<dbReference type="EMBL" id="KQ964247">
    <property type="protein sequence ID" value="KXJ94827.1"/>
    <property type="molecule type" value="Genomic_DNA"/>
</dbReference>
<organism evidence="2 3">
    <name type="scientific">Microdochium bolleyi</name>
    <dbReference type="NCBI Taxonomy" id="196109"/>
    <lineage>
        <taxon>Eukaryota</taxon>
        <taxon>Fungi</taxon>
        <taxon>Dikarya</taxon>
        <taxon>Ascomycota</taxon>
        <taxon>Pezizomycotina</taxon>
        <taxon>Sordariomycetes</taxon>
        <taxon>Xylariomycetidae</taxon>
        <taxon>Xylariales</taxon>
        <taxon>Microdochiaceae</taxon>
        <taxon>Microdochium</taxon>
    </lineage>
</organism>
<dbReference type="AlphaFoldDB" id="A0A136JCI6"/>
<dbReference type="InParanoid" id="A0A136JCI6"/>
<protein>
    <submittedName>
        <fullName evidence="2">Uncharacterized protein</fullName>
    </submittedName>
</protein>
<feature type="transmembrane region" description="Helical" evidence="1">
    <location>
        <begin position="123"/>
        <end position="147"/>
    </location>
</feature>
<keyword evidence="1" id="KW-0812">Transmembrane</keyword>
<sequence length="711" mass="77988">MDARLHRRLGSYTIWALALSTAALIAVIFFLQFLWFGTEANTQWRNLVSHDWRLPSAVTLSTLVIRAAGAAQTTIAVSLVASVLLESHVRLSRVPEVSIMRFSNPGSWVSGWIMCETVPANPLAGLLGVLLLLVSLALQFSSTILLADFATVPALTYNATTHLNVSYGGALGMLGTEYTQSGSIWSSTPHQFPVFAEHNEPDYVQFSDNIHDTGVSVRALLPVNSQSHRELLSEYNGYLTMVDTRVACVRPNLEDVRLVPTEVPGMAGKPATFAHFEGRVSTNESIPLLATSILKEPAEFRCLANNHEEPSSLGFGQVAFTLCPFDLDMGGLLSPLTFHKIGGLAYLLFNHTNTTLGVKNVSEGWTTSPDGIWSKLRAPTSFAQGPAEVRATLCYDARSFSNTTRLVKATSGKRRIEPQIVVAFAANNGSETSLLDSQFASIDTAPVRSQLGATSHKESTEERGILDLYISPDYNDSQIEVKSLEVYGSSNYFLDRTLSLMTVRPTFRINSILLCNGCISTWAEAPGKNYVIDETLRAIFFDTLQDTGSPAVALQALFTIVSQMAYQRLRPYFYVSNTGRVTIKQDLNIPVHKRGFGIVVAMVLLQCVLVAASVVLFHRRSRCTHLADSWQVMAHVLEDKAGGDTGRGQMRTPKGKGTERVLSERARLAEGWQLSGMVRRRNSDEEEGDVTDKPVVAIRRLEVPKAKKGKA</sequence>
<feature type="transmembrane region" description="Helical" evidence="1">
    <location>
        <begin position="595"/>
        <end position="617"/>
    </location>
</feature>
<reference evidence="3" key="1">
    <citation type="submission" date="2016-02" db="EMBL/GenBank/DDBJ databases">
        <title>Draft genome sequence of Microdochium bolleyi, a fungal endophyte of beachgrass.</title>
        <authorList>
            <consortium name="DOE Joint Genome Institute"/>
            <person name="David A.S."/>
            <person name="May G."/>
            <person name="Haridas S."/>
            <person name="Lim J."/>
            <person name="Wang M."/>
            <person name="Labutti K."/>
            <person name="Lipzen A."/>
            <person name="Barry K."/>
            <person name="Grigoriev I.V."/>
        </authorList>
    </citation>
    <scope>NUCLEOTIDE SEQUENCE [LARGE SCALE GENOMIC DNA]</scope>
    <source>
        <strain evidence="3">J235TASD1</strain>
    </source>
</reference>
<name>A0A136JCI6_9PEZI</name>
<keyword evidence="3" id="KW-1185">Reference proteome</keyword>
<accession>A0A136JCI6</accession>
<keyword evidence="1" id="KW-1133">Transmembrane helix</keyword>
<evidence type="ECO:0000313" key="3">
    <source>
        <dbReference type="Proteomes" id="UP000070501"/>
    </source>
</evidence>
<feature type="transmembrane region" description="Helical" evidence="1">
    <location>
        <begin position="12"/>
        <end position="37"/>
    </location>
</feature>
<dbReference type="Proteomes" id="UP000070501">
    <property type="component" value="Unassembled WGS sequence"/>
</dbReference>
<feature type="transmembrane region" description="Helical" evidence="1">
    <location>
        <begin position="57"/>
        <end position="85"/>
    </location>
</feature>
<keyword evidence="1" id="KW-0472">Membrane</keyword>
<evidence type="ECO:0000256" key="1">
    <source>
        <dbReference type="SAM" id="Phobius"/>
    </source>
</evidence>
<gene>
    <name evidence="2" type="ORF">Micbo1qcDRAFT_202633</name>
</gene>
<proteinExistence type="predicted"/>
<dbReference type="OrthoDB" id="5428040at2759"/>
<evidence type="ECO:0000313" key="2">
    <source>
        <dbReference type="EMBL" id="KXJ94827.1"/>
    </source>
</evidence>